<gene>
    <name evidence="1" type="ORF">METZ01_LOCUS341214</name>
</gene>
<dbReference type="EMBL" id="UINC01116543">
    <property type="protein sequence ID" value="SVC88360.1"/>
    <property type="molecule type" value="Genomic_DNA"/>
</dbReference>
<name>A0A382QTY6_9ZZZZ</name>
<protein>
    <submittedName>
        <fullName evidence="1">Uncharacterized protein</fullName>
    </submittedName>
</protein>
<feature type="non-terminal residue" evidence="1">
    <location>
        <position position="31"/>
    </location>
</feature>
<reference evidence="1" key="1">
    <citation type="submission" date="2018-05" db="EMBL/GenBank/DDBJ databases">
        <authorList>
            <person name="Lanie J.A."/>
            <person name="Ng W.-L."/>
            <person name="Kazmierczak K.M."/>
            <person name="Andrzejewski T.M."/>
            <person name="Davidsen T.M."/>
            <person name="Wayne K.J."/>
            <person name="Tettelin H."/>
            <person name="Glass J.I."/>
            <person name="Rusch D."/>
            <person name="Podicherti R."/>
            <person name="Tsui H.-C.T."/>
            <person name="Winkler M.E."/>
        </authorList>
    </citation>
    <scope>NUCLEOTIDE SEQUENCE</scope>
</reference>
<sequence>VINLEVDIVILCVFRGDEKRKRTIEGKEKGT</sequence>
<feature type="non-terminal residue" evidence="1">
    <location>
        <position position="1"/>
    </location>
</feature>
<proteinExistence type="predicted"/>
<evidence type="ECO:0000313" key="1">
    <source>
        <dbReference type="EMBL" id="SVC88360.1"/>
    </source>
</evidence>
<dbReference type="AlphaFoldDB" id="A0A382QTY6"/>
<accession>A0A382QTY6</accession>
<organism evidence="1">
    <name type="scientific">marine metagenome</name>
    <dbReference type="NCBI Taxonomy" id="408172"/>
    <lineage>
        <taxon>unclassified sequences</taxon>
        <taxon>metagenomes</taxon>
        <taxon>ecological metagenomes</taxon>
    </lineage>
</organism>